<keyword evidence="2" id="KW-1003">Cell membrane</keyword>
<dbReference type="AlphaFoldDB" id="A0A318KJM2"/>
<dbReference type="SUPFAM" id="SSF81342">
    <property type="entry name" value="Transmembrane di-heme cytochromes"/>
    <property type="match status" value="1"/>
</dbReference>
<feature type="domain" description="Cytochrome b561 bacterial/Ni-hydrogenase" evidence="7">
    <location>
        <begin position="7"/>
        <end position="175"/>
    </location>
</feature>
<organism evidence="8 9">
    <name type="scientific">Rivihabitans pingtungensis</name>
    <dbReference type="NCBI Taxonomy" id="1054498"/>
    <lineage>
        <taxon>Bacteria</taxon>
        <taxon>Pseudomonadati</taxon>
        <taxon>Pseudomonadota</taxon>
        <taxon>Betaproteobacteria</taxon>
        <taxon>Neisseriales</taxon>
        <taxon>Aquaspirillaceae</taxon>
        <taxon>Rivihabitans</taxon>
    </lineage>
</organism>
<sequence>MQAFSRFRLYHWLVALLFAAAYLTGEDAGLAHVWLGYGLLALLALRLSLALLGRARGFPRLWPQSPRLSGRIGRWVTLGVLSGSLLTLGLGMSMVDNRAALSEGLAMLMPAARADDGGGDDDHHAMRWGDWLGRALRDVEEAHEALSQGALALVAGHIGWVWLTQRRQAVAMLRGVQANQAGAKRS</sequence>
<comment type="caution">
    <text evidence="8">The sequence shown here is derived from an EMBL/GenBank/DDBJ whole genome shotgun (WGS) entry which is preliminary data.</text>
</comment>
<dbReference type="InterPro" id="IPR016174">
    <property type="entry name" value="Di-haem_cyt_TM"/>
</dbReference>
<keyword evidence="3 6" id="KW-0812">Transmembrane</keyword>
<evidence type="ECO:0000256" key="4">
    <source>
        <dbReference type="ARBA" id="ARBA00022989"/>
    </source>
</evidence>
<keyword evidence="9" id="KW-1185">Reference proteome</keyword>
<feature type="transmembrane region" description="Helical" evidence="6">
    <location>
        <begin position="145"/>
        <end position="163"/>
    </location>
</feature>
<dbReference type="Proteomes" id="UP000247555">
    <property type="component" value="Unassembled WGS sequence"/>
</dbReference>
<accession>A0A318KJM2</accession>
<feature type="transmembrane region" description="Helical" evidence="6">
    <location>
        <begin position="72"/>
        <end position="95"/>
    </location>
</feature>
<comment type="subcellular location">
    <subcellularLocation>
        <location evidence="1">Cell membrane</location>
        <topology evidence="1">Multi-pass membrane protein</topology>
    </subcellularLocation>
</comment>
<feature type="transmembrane region" description="Helical" evidence="6">
    <location>
        <begin position="31"/>
        <end position="52"/>
    </location>
</feature>
<evidence type="ECO:0000313" key="8">
    <source>
        <dbReference type="EMBL" id="PXX77979.1"/>
    </source>
</evidence>
<keyword evidence="5 6" id="KW-0472">Membrane</keyword>
<evidence type="ECO:0000256" key="5">
    <source>
        <dbReference type="ARBA" id="ARBA00023136"/>
    </source>
</evidence>
<evidence type="ECO:0000313" key="9">
    <source>
        <dbReference type="Proteomes" id="UP000247555"/>
    </source>
</evidence>
<evidence type="ECO:0000259" key="7">
    <source>
        <dbReference type="Pfam" id="PF01292"/>
    </source>
</evidence>
<feature type="transmembrane region" description="Helical" evidence="6">
    <location>
        <begin position="7"/>
        <end position="25"/>
    </location>
</feature>
<name>A0A318KJM2_9NEIS</name>
<keyword evidence="4 6" id="KW-1133">Transmembrane helix</keyword>
<evidence type="ECO:0000256" key="1">
    <source>
        <dbReference type="ARBA" id="ARBA00004651"/>
    </source>
</evidence>
<gene>
    <name evidence="8" type="ORF">DFR34_11467</name>
</gene>
<evidence type="ECO:0000256" key="3">
    <source>
        <dbReference type="ARBA" id="ARBA00022692"/>
    </source>
</evidence>
<dbReference type="Pfam" id="PF01292">
    <property type="entry name" value="Ni_hydr_CYTB"/>
    <property type="match status" value="1"/>
</dbReference>
<evidence type="ECO:0000256" key="6">
    <source>
        <dbReference type="SAM" id="Phobius"/>
    </source>
</evidence>
<dbReference type="GO" id="GO:0022904">
    <property type="term" value="P:respiratory electron transport chain"/>
    <property type="evidence" value="ECO:0007669"/>
    <property type="project" value="InterPro"/>
</dbReference>
<reference evidence="8 9" key="1">
    <citation type="submission" date="2018-05" db="EMBL/GenBank/DDBJ databases">
        <title>Genomic Encyclopedia of Type Strains, Phase IV (KMG-IV): sequencing the most valuable type-strain genomes for metagenomic binning, comparative biology and taxonomic classification.</title>
        <authorList>
            <person name="Goeker M."/>
        </authorList>
    </citation>
    <scope>NUCLEOTIDE SEQUENCE [LARGE SCALE GENOMIC DNA]</scope>
    <source>
        <strain evidence="8 9">DSM 29661</strain>
    </source>
</reference>
<dbReference type="GO" id="GO:0005886">
    <property type="term" value="C:plasma membrane"/>
    <property type="evidence" value="ECO:0007669"/>
    <property type="project" value="UniProtKB-SubCell"/>
</dbReference>
<dbReference type="GO" id="GO:0009055">
    <property type="term" value="F:electron transfer activity"/>
    <property type="evidence" value="ECO:0007669"/>
    <property type="project" value="InterPro"/>
</dbReference>
<dbReference type="InterPro" id="IPR011577">
    <property type="entry name" value="Cyt_b561_bac/Ni-Hgenase"/>
</dbReference>
<dbReference type="EMBL" id="QJKI01000014">
    <property type="protein sequence ID" value="PXX77979.1"/>
    <property type="molecule type" value="Genomic_DNA"/>
</dbReference>
<proteinExistence type="predicted"/>
<evidence type="ECO:0000256" key="2">
    <source>
        <dbReference type="ARBA" id="ARBA00022475"/>
    </source>
</evidence>
<protein>
    <submittedName>
        <fullName evidence="8">Cytochrome b561-like protein</fullName>
    </submittedName>
</protein>